<name>A0A6G0YJ68_APHCR</name>
<reference evidence="2 3" key="1">
    <citation type="submission" date="2019-08" db="EMBL/GenBank/DDBJ databases">
        <title>Whole genome of Aphis craccivora.</title>
        <authorList>
            <person name="Voronova N.V."/>
            <person name="Shulinski R.S."/>
            <person name="Bandarenka Y.V."/>
            <person name="Zhorov D.G."/>
            <person name="Warner D."/>
        </authorList>
    </citation>
    <scope>NUCLEOTIDE SEQUENCE [LARGE SCALE GENOMIC DNA]</scope>
    <source>
        <strain evidence="2">180601</strain>
        <tissue evidence="2">Whole Body</tissue>
    </source>
</reference>
<dbReference type="AlphaFoldDB" id="A0A6G0YJ68"/>
<dbReference type="EMBL" id="VUJU01003766">
    <property type="protein sequence ID" value="KAF0756755.1"/>
    <property type="molecule type" value="Genomic_DNA"/>
</dbReference>
<gene>
    <name evidence="2" type="ORF">FWK35_00025720</name>
</gene>
<sequence>MRFALIVFSGMLLQSFVVDRFSVTAIFDRVQFNKMVQILMSERALNDSPTCTLLVTYLLYYIKTLFIYFIIFNTTVVTLVIKSVVSCHTSQIDKHAKHASF</sequence>
<evidence type="ECO:0000313" key="3">
    <source>
        <dbReference type="Proteomes" id="UP000478052"/>
    </source>
</evidence>
<accession>A0A6G0YJ68</accession>
<comment type="caution">
    <text evidence="2">The sequence shown here is derived from an EMBL/GenBank/DDBJ whole genome shotgun (WGS) entry which is preliminary data.</text>
</comment>
<proteinExistence type="predicted"/>
<keyword evidence="1" id="KW-0812">Transmembrane</keyword>
<organism evidence="2 3">
    <name type="scientific">Aphis craccivora</name>
    <name type="common">Cowpea aphid</name>
    <dbReference type="NCBI Taxonomy" id="307492"/>
    <lineage>
        <taxon>Eukaryota</taxon>
        <taxon>Metazoa</taxon>
        <taxon>Ecdysozoa</taxon>
        <taxon>Arthropoda</taxon>
        <taxon>Hexapoda</taxon>
        <taxon>Insecta</taxon>
        <taxon>Pterygota</taxon>
        <taxon>Neoptera</taxon>
        <taxon>Paraneoptera</taxon>
        <taxon>Hemiptera</taxon>
        <taxon>Sternorrhyncha</taxon>
        <taxon>Aphidomorpha</taxon>
        <taxon>Aphidoidea</taxon>
        <taxon>Aphididae</taxon>
        <taxon>Aphidini</taxon>
        <taxon>Aphis</taxon>
        <taxon>Aphis</taxon>
    </lineage>
</organism>
<protein>
    <submittedName>
        <fullName evidence="2">Uncharacterized protein</fullName>
    </submittedName>
</protein>
<evidence type="ECO:0000256" key="1">
    <source>
        <dbReference type="SAM" id="Phobius"/>
    </source>
</evidence>
<feature type="transmembrane region" description="Helical" evidence="1">
    <location>
        <begin position="58"/>
        <end position="81"/>
    </location>
</feature>
<keyword evidence="1" id="KW-1133">Transmembrane helix</keyword>
<keyword evidence="1" id="KW-0472">Membrane</keyword>
<keyword evidence="3" id="KW-1185">Reference proteome</keyword>
<evidence type="ECO:0000313" key="2">
    <source>
        <dbReference type="EMBL" id="KAF0756755.1"/>
    </source>
</evidence>
<dbReference type="Proteomes" id="UP000478052">
    <property type="component" value="Unassembled WGS sequence"/>
</dbReference>